<dbReference type="EMBL" id="BT025806">
    <property type="protein sequence ID" value="ABF85706.1"/>
    <property type="molecule type" value="mRNA"/>
</dbReference>
<dbReference type="CDD" id="cd23650">
    <property type="entry name" value="TRP_CaM_bind1"/>
    <property type="match status" value="1"/>
</dbReference>
<feature type="compositionally biased region" description="Low complexity" evidence="4">
    <location>
        <begin position="378"/>
        <end position="394"/>
    </location>
</feature>
<dbReference type="PRINTS" id="PR01097">
    <property type="entry name" value="TRNSRECEPTRP"/>
</dbReference>
<organism evidence="5">
    <name type="scientific">Drosophila melanogaster</name>
    <name type="common">Fruit fly</name>
    <dbReference type="NCBI Taxonomy" id="7227"/>
    <lineage>
        <taxon>Eukaryota</taxon>
        <taxon>Metazoa</taxon>
        <taxon>Ecdysozoa</taxon>
        <taxon>Arthropoda</taxon>
        <taxon>Hexapoda</taxon>
        <taxon>Insecta</taxon>
        <taxon>Pterygota</taxon>
        <taxon>Neoptera</taxon>
        <taxon>Endopterygota</taxon>
        <taxon>Diptera</taxon>
        <taxon>Brachycera</taxon>
        <taxon>Muscomorpha</taxon>
        <taxon>Ephydroidea</taxon>
        <taxon>Drosophilidae</taxon>
        <taxon>Drosophila</taxon>
        <taxon>Sophophora</taxon>
    </lineage>
</organism>
<feature type="compositionally biased region" description="Basic and acidic residues" evidence="4">
    <location>
        <begin position="489"/>
        <end position="584"/>
    </location>
</feature>
<protein>
    <submittedName>
        <fullName evidence="5">IP01548p</fullName>
    </submittedName>
</protein>
<keyword evidence="3" id="KW-0407">Ion channel</keyword>
<dbReference type="HOGENOM" id="CLU_005716_0_0_1"/>
<evidence type="ECO:0000256" key="2">
    <source>
        <dbReference type="ARBA" id="ARBA00023065"/>
    </source>
</evidence>
<feature type="compositionally biased region" description="Low complexity" evidence="4">
    <location>
        <begin position="452"/>
        <end position="463"/>
    </location>
</feature>
<feature type="compositionally biased region" description="Basic and acidic residues" evidence="4">
    <location>
        <begin position="347"/>
        <end position="367"/>
    </location>
</feature>
<feature type="compositionally biased region" description="Low complexity" evidence="4">
    <location>
        <begin position="300"/>
        <end position="309"/>
    </location>
</feature>
<dbReference type="InterPro" id="IPR002153">
    <property type="entry name" value="TRPC_channel"/>
</dbReference>
<keyword evidence="2" id="KW-0406">Ion transport</keyword>
<dbReference type="AlphaFoldDB" id="Q1ECC8"/>
<evidence type="ECO:0000313" key="5">
    <source>
        <dbReference type="EMBL" id="ABF85706.1"/>
    </source>
</evidence>
<dbReference type="ExpressionAtlas" id="Q1ECC8">
    <property type="expression patterns" value="baseline and differential"/>
</dbReference>
<evidence type="ECO:0000256" key="3">
    <source>
        <dbReference type="ARBA" id="ARBA00023303"/>
    </source>
</evidence>
<dbReference type="PANTHER" id="PTHR10117:SF51">
    <property type="entry name" value="TRANSIENT RECEPTOR POTENTIAL PROTEIN"/>
    <property type="match status" value="1"/>
</dbReference>
<evidence type="ECO:0000256" key="4">
    <source>
        <dbReference type="SAM" id="MobiDB-lite"/>
    </source>
</evidence>
<dbReference type="GO" id="GO:0016020">
    <property type="term" value="C:membrane"/>
    <property type="evidence" value="ECO:0007669"/>
    <property type="project" value="InterPro"/>
</dbReference>
<dbReference type="PANTHER" id="PTHR10117">
    <property type="entry name" value="TRANSIENT RECEPTOR POTENTIAL CHANNEL"/>
    <property type="match status" value="1"/>
</dbReference>
<dbReference type="PeptideAtlas" id="Q1ECC8"/>
<gene>
    <name evidence="5" type="primary">trp</name>
</gene>
<feature type="region of interest" description="Disordered" evidence="4">
    <location>
        <begin position="278"/>
        <end position="620"/>
    </location>
</feature>
<evidence type="ECO:0000256" key="1">
    <source>
        <dbReference type="ARBA" id="ARBA00022448"/>
    </source>
</evidence>
<dbReference type="OrthoDB" id="2373987at2759"/>
<feature type="compositionally biased region" description="Low complexity" evidence="4">
    <location>
        <begin position="317"/>
        <end position="327"/>
    </location>
</feature>
<name>Q1ECC8_DROME</name>
<sequence>MLIAMMSNSYQIISERADTEWKFARSQLWMSYFEDGGTIPPPFNLCPNMKMLRKTLGRKRPSRTKSFMRKSMERAQTLHDKVMKLLVRRYITAEQRRRDDYGITEDDIIEVRQDISSLRFELLEIFTNNNWDVPDIEKKSQGVARTTKGKVMERRILKDFQIGFVENLKQEMSESESGRDIFSSLAKVIGRKKTQKGDKDWNAIARKNTFASDPIGSKRSSMQRHSQRSLRRKIIEQANEGLQMNQTQLIEFNPNLGDVTRATRVAYVKFMRKKMAADEVSLADDEGAPNGEGEKKPLDASGSKKSITSGGTGGGASMLAAAALRASVKNVDEKSGADGKPGTMGKPTDDKKAGDDKDKQQPPKDSKPSAGGPKPGDQKPTPGAGAPKPQAAGTISKPGESQKKDAPAPPTKPGDTKPAAPKPGESAKPEAAAKKEESSKTEASKPTATNGAAKSAAPSAPSDAKPDSKLKPGAAGAPEATKATNGASKPDEKKSGPEEPKKAAGDSKPGDDAKDKDKKPGDDKDKKPGDDKDKKPADNNDKKPADDKDKKPGDDKDKKPGDDKDKKPSDDKDKKPADDKDKKPAAAPLKPAIKVGQSSAAAGGERGKSTVTGRMISGWL</sequence>
<proteinExistence type="evidence at transcript level"/>
<dbReference type="VEuPathDB" id="VectorBase:FBgn0003861"/>
<reference evidence="5" key="1">
    <citation type="submission" date="2006-06" db="EMBL/GenBank/DDBJ databases">
        <authorList>
            <person name="Stapleton M."/>
            <person name="Carlson J."/>
            <person name="Chavez C."/>
            <person name="Frise E."/>
            <person name="George R."/>
            <person name="Pacleb J."/>
            <person name="Park S."/>
            <person name="Wan K."/>
            <person name="Yu C."/>
            <person name="Celniker S."/>
        </authorList>
    </citation>
    <scope>NUCLEOTIDE SEQUENCE</scope>
</reference>
<feature type="compositionally biased region" description="Basic and acidic residues" evidence="4">
    <location>
        <begin position="425"/>
        <end position="443"/>
    </location>
</feature>
<accession>Q1ECC8</accession>
<keyword evidence="1" id="KW-0813">Transport</keyword>
<dbReference type="GO" id="GO:0005262">
    <property type="term" value="F:calcium channel activity"/>
    <property type="evidence" value="ECO:0007669"/>
    <property type="project" value="InterPro"/>
</dbReference>